<dbReference type="Proteomes" id="UP000003009">
    <property type="component" value="Unassembled WGS sequence"/>
</dbReference>
<reference evidence="1" key="1">
    <citation type="submission" date="2009-04" db="EMBL/GenBank/DDBJ databases">
        <authorList>
            <person name="Weinstock G."/>
            <person name="Sodergren E."/>
            <person name="Clifton S."/>
            <person name="Fulton L."/>
            <person name="Fulton B."/>
            <person name="Courtney L."/>
            <person name="Fronick C."/>
            <person name="Harrison M."/>
            <person name="Strong C."/>
            <person name="Farmer C."/>
            <person name="Delahaunty K."/>
            <person name="Markovic C."/>
            <person name="Hall O."/>
            <person name="Minx P."/>
            <person name="Tomlinson C."/>
            <person name="Mitreva M."/>
            <person name="Nelson J."/>
            <person name="Hou S."/>
            <person name="Wollam A."/>
            <person name="Pepin K.H."/>
            <person name="Johnson M."/>
            <person name="Bhonagiri V."/>
            <person name="Nash W.E."/>
            <person name="Warren W."/>
            <person name="Chinwalla A."/>
            <person name="Mardis E.R."/>
            <person name="Wilson R.K."/>
        </authorList>
    </citation>
    <scope>NUCLEOTIDE SEQUENCE [LARGE SCALE GENOMIC DNA]</scope>
    <source>
        <strain evidence="1">ATCC 51147</strain>
    </source>
</reference>
<comment type="caution">
    <text evidence="1">The sequence shown here is derived from an EMBL/GenBank/DDBJ whole genome shotgun (WGS) entry which is preliminary data.</text>
</comment>
<dbReference type="AlphaFoldDB" id="C4GLW7"/>
<accession>C4GLW7</accession>
<keyword evidence="2" id="KW-1185">Reference proteome</keyword>
<protein>
    <submittedName>
        <fullName evidence="1">Uncharacterized protein</fullName>
    </submittedName>
</protein>
<evidence type="ECO:0000313" key="2">
    <source>
        <dbReference type="Proteomes" id="UP000003009"/>
    </source>
</evidence>
<dbReference type="HOGENOM" id="CLU_3291016_0_0_4"/>
<sequence length="40" mass="4873">MYTKRRRDVSLDFNFRLPIAGWREMAPRLLYNSSTILDLR</sequence>
<name>C4GLW7_9NEIS</name>
<gene>
    <name evidence="1" type="ORF">GCWU000324_02690</name>
</gene>
<proteinExistence type="predicted"/>
<evidence type="ECO:0000313" key="1">
    <source>
        <dbReference type="EMBL" id="EEP67118.1"/>
    </source>
</evidence>
<dbReference type="EMBL" id="ACJW02000005">
    <property type="protein sequence ID" value="EEP67118.1"/>
    <property type="molecule type" value="Genomic_DNA"/>
</dbReference>
<organism evidence="1 2">
    <name type="scientific">Kingella oralis ATCC 51147</name>
    <dbReference type="NCBI Taxonomy" id="629741"/>
    <lineage>
        <taxon>Bacteria</taxon>
        <taxon>Pseudomonadati</taxon>
        <taxon>Pseudomonadota</taxon>
        <taxon>Betaproteobacteria</taxon>
        <taxon>Neisseriales</taxon>
        <taxon>Neisseriaceae</taxon>
        <taxon>Kingella</taxon>
    </lineage>
</organism>